<evidence type="ECO:0000259" key="2">
    <source>
        <dbReference type="Pfam" id="PF03703"/>
    </source>
</evidence>
<feature type="transmembrane region" description="Helical" evidence="1">
    <location>
        <begin position="81"/>
        <end position="98"/>
    </location>
</feature>
<dbReference type="Proteomes" id="UP000235005">
    <property type="component" value="Unassembled WGS sequence"/>
</dbReference>
<dbReference type="AlphaFoldDB" id="A0A2N5WZV1"/>
<feature type="domain" description="YdbS-like PH" evidence="2">
    <location>
        <begin position="101"/>
        <end position="174"/>
    </location>
</feature>
<sequence>MMIARTAAGRCIGAWLTGPAPVTPGFQRRNLMQSGTEIDQLWRPSQWTNAFYFAVGGIALVIGIVVAFTGLGAGIPWSEKIAHGVWAAGLMLIVWKYLEIRCIRYQLSAEQLTASHGVLNRLTDNLELYRIKDTQVFEPIWLRLVGLGNVCIHSSDKTTPTLMVRAIPKPMDVATMVRRQVEAERVRKGVREFD</sequence>
<keyword evidence="1" id="KW-0812">Transmembrane</keyword>
<comment type="caution">
    <text evidence="3">The sequence shown here is derived from an EMBL/GenBank/DDBJ whole genome shotgun (WGS) entry which is preliminary data.</text>
</comment>
<reference evidence="3 4" key="1">
    <citation type="submission" date="2018-01" db="EMBL/GenBank/DDBJ databases">
        <title>The draft genome sequence of Halioglobus lutimaris HF004.</title>
        <authorList>
            <person name="Du Z.-J."/>
            <person name="Shi M.-J."/>
        </authorList>
    </citation>
    <scope>NUCLEOTIDE SEQUENCE [LARGE SCALE GENOMIC DNA]</scope>
    <source>
        <strain evidence="3 4">HF004</strain>
    </source>
</reference>
<dbReference type="OrthoDB" id="155986at2"/>
<dbReference type="Pfam" id="PF03703">
    <property type="entry name" value="bPH_2"/>
    <property type="match status" value="1"/>
</dbReference>
<keyword evidence="1" id="KW-1133">Transmembrane helix</keyword>
<accession>A0A2N5WZV1</accession>
<proteinExistence type="predicted"/>
<feature type="transmembrane region" description="Helical" evidence="1">
    <location>
        <begin position="50"/>
        <end position="75"/>
    </location>
</feature>
<gene>
    <name evidence="3" type="ORF">C0039_15195</name>
</gene>
<dbReference type="InterPro" id="IPR005182">
    <property type="entry name" value="YdbS-like_PH"/>
</dbReference>
<dbReference type="EMBL" id="PKUS01000023">
    <property type="protein sequence ID" value="PLW67764.1"/>
    <property type="molecule type" value="Genomic_DNA"/>
</dbReference>
<protein>
    <recommendedName>
        <fullName evidence="2">YdbS-like PH domain-containing protein</fullName>
    </recommendedName>
</protein>
<evidence type="ECO:0000256" key="1">
    <source>
        <dbReference type="SAM" id="Phobius"/>
    </source>
</evidence>
<name>A0A2N5WZV1_9GAMM</name>
<organism evidence="3 4">
    <name type="scientific">Pseudohalioglobus lutimaris</name>
    <dbReference type="NCBI Taxonomy" id="1737061"/>
    <lineage>
        <taxon>Bacteria</taxon>
        <taxon>Pseudomonadati</taxon>
        <taxon>Pseudomonadota</taxon>
        <taxon>Gammaproteobacteria</taxon>
        <taxon>Cellvibrionales</taxon>
        <taxon>Halieaceae</taxon>
        <taxon>Pseudohalioglobus</taxon>
    </lineage>
</organism>
<keyword evidence="4" id="KW-1185">Reference proteome</keyword>
<keyword evidence="1" id="KW-0472">Membrane</keyword>
<evidence type="ECO:0000313" key="3">
    <source>
        <dbReference type="EMBL" id="PLW67764.1"/>
    </source>
</evidence>
<evidence type="ECO:0000313" key="4">
    <source>
        <dbReference type="Proteomes" id="UP000235005"/>
    </source>
</evidence>